<accession>A0ABM0K146</accession>
<comment type="similarity">
    <text evidence="1 7">Belongs to the cytochrome P450 family.</text>
</comment>
<dbReference type="PRINTS" id="PR00385">
    <property type="entry name" value="P450"/>
</dbReference>
<evidence type="ECO:0000256" key="2">
    <source>
        <dbReference type="ARBA" id="ARBA00022617"/>
    </source>
</evidence>
<dbReference type="Pfam" id="PF00067">
    <property type="entry name" value="p450"/>
    <property type="match status" value="1"/>
</dbReference>
<evidence type="ECO:0000256" key="4">
    <source>
        <dbReference type="ARBA" id="ARBA00023002"/>
    </source>
</evidence>
<dbReference type="InterPro" id="IPR017972">
    <property type="entry name" value="Cyt_P450_CS"/>
</dbReference>
<reference evidence="9" key="1">
    <citation type="submission" date="2025-08" db="UniProtKB">
        <authorList>
            <consortium name="RefSeq"/>
        </authorList>
    </citation>
    <scope>IDENTIFICATION</scope>
</reference>
<evidence type="ECO:0000256" key="7">
    <source>
        <dbReference type="RuleBase" id="RU000461"/>
    </source>
</evidence>
<dbReference type="PRINTS" id="PR00463">
    <property type="entry name" value="EP450I"/>
</dbReference>
<name>A0ABM0K146_APLCA</name>
<dbReference type="Proteomes" id="UP000694888">
    <property type="component" value="Unplaced"/>
</dbReference>
<evidence type="ECO:0000256" key="3">
    <source>
        <dbReference type="ARBA" id="ARBA00022723"/>
    </source>
</evidence>
<dbReference type="InterPro" id="IPR001128">
    <property type="entry name" value="Cyt_P450"/>
</dbReference>
<proteinExistence type="inferred from homology"/>
<dbReference type="GeneID" id="101864010"/>
<dbReference type="SUPFAM" id="SSF48264">
    <property type="entry name" value="Cytochrome P450"/>
    <property type="match status" value="1"/>
</dbReference>
<evidence type="ECO:0000313" key="8">
    <source>
        <dbReference type="Proteomes" id="UP000694888"/>
    </source>
</evidence>
<keyword evidence="2 7" id="KW-0349">Heme</keyword>
<dbReference type="Gene3D" id="1.10.630.10">
    <property type="entry name" value="Cytochrome P450"/>
    <property type="match status" value="1"/>
</dbReference>
<keyword evidence="3 7" id="KW-0479">Metal-binding</keyword>
<evidence type="ECO:0000256" key="1">
    <source>
        <dbReference type="ARBA" id="ARBA00010617"/>
    </source>
</evidence>
<dbReference type="RefSeq" id="XP_005106301.1">
    <property type="nucleotide sequence ID" value="XM_005106244.3"/>
</dbReference>
<sequence>MVIGNIMQMFDDTIGVRAQIRMCQEQYGRLYGIYFFRKPVIMILDLELLKQVFVKDFGNFRDRFLFPDRKLHQPILRKGLFFEKGDNWHRQRKIMTQPFSSGKLKTLMHHINRTGRYLGDSLALCAREGKMAEAKVVFGAYALDVICGAAFGLDIDCQKNLDHPFAQYARSMMKIRKSAQLKMMCVGLCPPIAHLFDFLRIGFIKNSDIEFFRQNLSALVAERKSDSGSKAHSDFLQLLINAEAEDSEDLKGSKKLTTEEIVAQGILFIMAGYETMSSTLQYIFYEISRNRYMQENIVDEIQRVIGDKSEPTYEDLQKLKYTEAVINETLRYYPPIHLVPRESIQEVKLGPYVIPAKTGIIIPIWNIMRDPEYFSDPDCFQPERFLDDKKQTASMINFLPFGYGPRQCAGMRMAMIELKSAIVQVMKRVEMVSALPEVLDIEDYTGFLVPKQPIQLQMKAKDDA</sequence>
<evidence type="ECO:0000313" key="9">
    <source>
        <dbReference type="RefSeq" id="XP_005106301.1"/>
    </source>
</evidence>
<keyword evidence="5 7" id="KW-0408">Iron</keyword>
<dbReference type="PROSITE" id="PS00086">
    <property type="entry name" value="CYTOCHROME_P450"/>
    <property type="match status" value="1"/>
</dbReference>
<evidence type="ECO:0000256" key="5">
    <source>
        <dbReference type="ARBA" id="ARBA00023004"/>
    </source>
</evidence>
<keyword evidence="7" id="KW-0503">Monooxygenase</keyword>
<keyword evidence="8" id="KW-1185">Reference proteome</keyword>
<comment type="function">
    <text evidence="6">Cytochromes P450 are a group of heme-thiolate monooxygenases. They oxidize a variety of structurally unrelated compounds, including steroids, fatty acids, and xenobiotics.</text>
</comment>
<keyword evidence="4 7" id="KW-0560">Oxidoreductase</keyword>
<protein>
    <submittedName>
        <fullName evidence="9">Cytochrome P450 3A29</fullName>
    </submittedName>
</protein>
<dbReference type="InterPro" id="IPR050705">
    <property type="entry name" value="Cytochrome_P450_3A"/>
</dbReference>
<dbReference type="InterPro" id="IPR036396">
    <property type="entry name" value="Cyt_P450_sf"/>
</dbReference>
<organism evidence="8 9">
    <name type="scientific">Aplysia californica</name>
    <name type="common">California sea hare</name>
    <dbReference type="NCBI Taxonomy" id="6500"/>
    <lineage>
        <taxon>Eukaryota</taxon>
        <taxon>Metazoa</taxon>
        <taxon>Spiralia</taxon>
        <taxon>Lophotrochozoa</taxon>
        <taxon>Mollusca</taxon>
        <taxon>Gastropoda</taxon>
        <taxon>Heterobranchia</taxon>
        <taxon>Euthyneura</taxon>
        <taxon>Tectipleura</taxon>
        <taxon>Aplysiida</taxon>
        <taxon>Aplysioidea</taxon>
        <taxon>Aplysiidae</taxon>
        <taxon>Aplysia</taxon>
    </lineage>
</organism>
<dbReference type="CDD" id="cd11055">
    <property type="entry name" value="CYP3A-like"/>
    <property type="match status" value="1"/>
</dbReference>
<dbReference type="InterPro" id="IPR002401">
    <property type="entry name" value="Cyt_P450_E_grp-I"/>
</dbReference>
<dbReference type="PANTHER" id="PTHR24302">
    <property type="entry name" value="CYTOCHROME P450 FAMILY 3"/>
    <property type="match status" value="1"/>
</dbReference>
<dbReference type="PANTHER" id="PTHR24302:SF15">
    <property type="entry name" value="FATTY-ACID PEROXYGENASE"/>
    <property type="match status" value="1"/>
</dbReference>
<gene>
    <name evidence="9" type="primary">LOC101864010</name>
</gene>
<evidence type="ECO:0000256" key="6">
    <source>
        <dbReference type="ARBA" id="ARBA00043906"/>
    </source>
</evidence>